<feature type="binding site" evidence="3">
    <location>
        <begin position="191"/>
        <end position="192"/>
    </location>
    <ligand>
        <name>ATP</name>
        <dbReference type="ChEBI" id="CHEBI:30616"/>
    </ligand>
</feature>
<organism evidence="4 5">
    <name type="scientific">Tumebacillus avium</name>
    <dbReference type="NCBI Taxonomy" id="1903704"/>
    <lineage>
        <taxon>Bacteria</taxon>
        <taxon>Bacillati</taxon>
        <taxon>Bacillota</taxon>
        <taxon>Bacilli</taxon>
        <taxon>Bacillales</taxon>
        <taxon>Alicyclobacillaceae</taxon>
        <taxon>Tumebacillus</taxon>
    </lineage>
</organism>
<evidence type="ECO:0000256" key="2">
    <source>
        <dbReference type="ARBA" id="ARBA00022694"/>
    </source>
</evidence>
<dbReference type="PANTHER" id="PTHR37825">
    <property type="entry name" value="TRNA(MET) CYTIDINE ACETATE LIGASE"/>
    <property type="match status" value="1"/>
</dbReference>
<comment type="catalytic activity">
    <reaction evidence="3">
        <text>cytidine(34) in elongator tRNA(Met) + acetate + ATP = N(4)-acetylcytidine(34) in elongator tRNA(Met) + AMP + diphosphate</text>
        <dbReference type="Rhea" id="RHEA:58144"/>
        <dbReference type="Rhea" id="RHEA-COMP:10693"/>
        <dbReference type="Rhea" id="RHEA-COMP:10694"/>
        <dbReference type="ChEBI" id="CHEBI:30089"/>
        <dbReference type="ChEBI" id="CHEBI:30616"/>
        <dbReference type="ChEBI" id="CHEBI:33019"/>
        <dbReference type="ChEBI" id="CHEBI:74900"/>
        <dbReference type="ChEBI" id="CHEBI:82748"/>
        <dbReference type="ChEBI" id="CHEBI:456215"/>
    </reaction>
</comment>
<dbReference type="GO" id="GO:0016879">
    <property type="term" value="F:ligase activity, forming carbon-nitrogen bonds"/>
    <property type="evidence" value="ECO:0007669"/>
    <property type="project" value="UniProtKB-UniRule"/>
</dbReference>
<name>A0A1Y0IQ41_9BACL</name>
<keyword evidence="3" id="KW-0694">RNA-binding</keyword>
<dbReference type="EC" id="6.3.4.-" evidence="3"/>
<dbReference type="Gene3D" id="3.40.50.620">
    <property type="entry name" value="HUPs"/>
    <property type="match status" value="1"/>
</dbReference>
<dbReference type="GO" id="GO:0005524">
    <property type="term" value="F:ATP binding"/>
    <property type="evidence" value="ECO:0007669"/>
    <property type="project" value="UniProtKB-KW"/>
</dbReference>
<accession>A0A1Y0IQ41</accession>
<dbReference type="PANTHER" id="PTHR37825:SF1">
    <property type="entry name" value="TRNA(MET) CYTIDINE ACETATE LIGASE"/>
    <property type="match status" value="1"/>
</dbReference>
<dbReference type="SUPFAM" id="SSF52374">
    <property type="entry name" value="Nucleotidylyl transferase"/>
    <property type="match status" value="1"/>
</dbReference>
<comment type="function">
    <text evidence="3">Catalyzes the formation of N(4)-acetylcytidine (ac(4)C) at the wobble position of elongator tRNA(Met), using acetate and ATP as substrates. First activates an acetate ion to form acetyladenylate (Ac-AMP) and then transfers the acetyl group to tRNA to form ac(4)C34.</text>
</comment>
<evidence type="ECO:0000313" key="5">
    <source>
        <dbReference type="Proteomes" id="UP000195437"/>
    </source>
</evidence>
<dbReference type="GO" id="GO:0006400">
    <property type="term" value="P:tRNA modification"/>
    <property type="evidence" value="ECO:0007669"/>
    <property type="project" value="UniProtKB-UniRule"/>
</dbReference>
<dbReference type="InterPro" id="IPR008513">
    <property type="entry name" value="tRNA(Met)_cyd_acetate_ligase"/>
</dbReference>
<keyword evidence="3" id="KW-0547">Nucleotide-binding</keyword>
<gene>
    <name evidence="3" type="primary">tmcAL</name>
    <name evidence="4" type="ORF">CBW65_16585</name>
</gene>
<comment type="similarity">
    <text evidence="3">Belongs to the TmcAL family.</text>
</comment>
<evidence type="ECO:0000256" key="3">
    <source>
        <dbReference type="HAMAP-Rule" id="MF_01539"/>
    </source>
</evidence>
<dbReference type="NCBIfam" id="NF010191">
    <property type="entry name" value="PRK13670.1"/>
    <property type="match status" value="1"/>
</dbReference>
<reference evidence="5" key="1">
    <citation type="submission" date="2017-05" db="EMBL/GenBank/DDBJ databases">
        <authorList>
            <person name="Sung H."/>
        </authorList>
    </citation>
    <scope>NUCLEOTIDE SEQUENCE [LARGE SCALE GENOMIC DNA]</scope>
    <source>
        <strain evidence="5">AR23208</strain>
    </source>
</reference>
<evidence type="ECO:0000256" key="1">
    <source>
        <dbReference type="ARBA" id="ARBA00022598"/>
    </source>
</evidence>
<dbReference type="Pfam" id="PF05636">
    <property type="entry name" value="HIGH_NTase1"/>
    <property type="match status" value="1"/>
</dbReference>
<sequence>MRVTGVVVEYNPMHNGHLYHLEQSRASTSADAVVAVMSGHFLQRGEPALVNKWARTKMALQQGVDLVLELPAAYSAQSASLFAYGSIAVLDRLGVVDTVCFGSESGDIRPLQALSNILVEEPPLFKTFLREELQKGHSYPRAASDALARFAALDPAIDSELAQKPNNMLGLEYLAALKKLNSSIEPATITRIAAGYNQETITHPSIASATAIRKATFETGIETAENLLPAVSYRVLQEEFAAGRGPLSWENYRQALFTLLHRATPDGLREYVGVDEGLEHRLLEAALRAATVHELITLTKTKRYTWTKIQRALTSVLLGLTRREQKELSVADGPPYIRVLGFTGRGQAVLRAASSRASVPILTKLPKEKPKMLEFDLRASRLYAQGYSARQPGAELWDITRPVQIENW</sequence>
<keyword evidence="1 3" id="KW-0436">Ligase</keyword>
<dbReference type="AlphaFoldDB" id="A0A1Y0IQ41"/>
<dbReference type="OrthoDB" id="9769796at2"/>
<evidence type="ECO:0000313" key="4">
    <source>
        <dbReference type="EMBL" id="ARU62400.1"/>
    </source>
</evidence>
<feature type="binding site" evidence="3">
    <location>
        <begin position="7"/>
        <end position="20"/>
    </location>
    <ligand>
        <name>ATP</name>
        <dbReference type="ChEBI" id="CHEBI:30616"/>
    </ligand>
</feature>
<dbReference type="GO" id="GO:0000049">
    <property type="term" value="F:tRNA binding"/>
    <property type="evidence" value="ECO:0007669"/>
    <property type="project" value="UniProtKB-KW"/>
</dbReference>
<dbReference type="Proteomes" id="UP000195437">
    <property type="component" value="Chromosome"/>
</dbReference>
<keyword evidence="5" id="KW-1185">Reference proteome</keyword>
<keyword evidence="3" id="KW-0963">Cytoplasm</keyword>
<dbReference type="RefSeq" id="WP_087457760.1">
    <property type="nucleotide sequence ID" value="NZ_CP021434.1"/>
</dbReference>
<feature type="binding site" evidence="3">
    <location>
        <position position="102"/>
    </location>
    <ligand>
        <name>ATP</name>
        <dbReference type="ChEBI" id="CHEBI:30616"/>
    </ligand>
</feature>
<comment type="subcellular location">
    <subcellularLocation>
        <location evidence="3">Cytoplasm</location>
    </subcellularLocation>
</comment>
<keyword evidence="2 3" id="KW-0819">tRNA processing</keyword>
<dbReference type="HAMAP" id="MF_01539">
    <property type="entry name" value="TmcAL"/>
    <property type="match status" value="1"/>
</dbReference>
<dbReference type="KEGG" id="tum:CBW65_16585"/>
<proteinExistence type="inferred from homology"/>
<dbReference type="GO" id="GO:0005737">
    <property type="term" value="C:cytoplasm"/>
    <property type="evidence" value="ECO:0007669"/>
    <property type="project" value="UniProtKB-SubCell"/>
</dbReference>
<feature type="binding site" evidence="3">
    <location>
        <position position="166"/>
    </location>
    <ligand>
        <name>ATP</name>
        <dbReference type="ChEBI" id="CHEBI:30616"/>
    </ligand>
</feature>
<protein>
    <recommendedName>
        <fullName evidence="3">tRNA(Met) cytidine acetate ligase</fullName>
        <ecNumber evidence="3">6.3.4.-</ecNumber>
    </recommendedName>
</protein>
<keyword evidence="3" id="KW-0820">tRNA-binding</keyword>
<dbReference type="InterPro" id="IPR014729">
    <property type="entry name" value="Rossmann-like_a/b/a_fold"/>
</dbReference>
<dbReference type="EMBL" id="CP021434">
    <property type="protein sequence ID" value="ARU62400.1"/>
    <property type="molecule type" value="Genomic_DNA"/>
</dbReference>
<keyword evidence="3" id="KW-0067">ATP-binding</keyword>